<protein>
    <submittedName>
        <fullName evidence="1">Uncharacterized protein</fullName>
    </submittedName>
</protein>
<gene>
    <name evidence="1" type="ORF">LNINA_LOCUS13084</name>
</gene>
<evidence type="ECO:0000313" key="2">
    <source>
        <dbReference type="Proteomes" id="UP001497472"/>
    </source>
</evidence>
<dbReference type="EMBL" id="CAVLEF010000265">
    <property type="protein sequence ID" value="CAK1554151.1"/>
    <property type="molecule type" value="Genomic_DNA"/>
</dbReference>
<evidence type="ECO:0000313" key="1">
    <source>
        <dbReference type="EMBL" id="CAK1554151.1"/>
    </source>
</evidence>
<name>A0AAV1JXX6_9NEOP</name>
<reference evidence="1 2" key="1">
    <citation type="submission" date="2023-11" db="EMBL/GenBank/DDBJ databases">
        <authorList>
            <person name="Okamura Y."/>
        </authorList>
    </citation>
    <scope>NUCLEOTIDE SEQUENCE [LARGE SCALE GENOMIC DNA]</scope>
</reference>
<proteinExistence type="predicted"/>
<accession>A0AAV1JXX6</accession>
<sequence length="70" mass="7739">MIVKGLLISAVASLYQEFVKSWCDSSEKAANEKGILGKGQRAPRPFSFESLVLTTEGPSEFRVLKFTDND</sequence>
<comment type="caution">
    <text evidence="1">The sequence shown here is derived from an EMBL/GenBank/DDBJ whole genome shotgun (WGS) entry which is preliminary data.</text>
</comment>
<organism evidence="1 2">
    <name type="scientific">Leptosia nina</name>
    <dbReference type="NCBI Taxonomy" id="320188"/>
    <lineage>
        <taxon>Eukaryota</taxon>
        <taxon>Metazoa</taxon>
        <taxon>Ecdysozoa</taxon>
        <taxon>Arthropoda</taxon>
        <taxon>Hexapoda</taxon>
        <taxon>Insecta</taxon>
        <taxon>Pterygota</taxon>
        <taxon>Neoptera</taxon>
        <taxon>Endopterygota</taxon>
        <taxon>Lepidoptera</taxon>
        <taxon>Glossata</taxon>
        <taxon>Ditrysia</taxon>
        <taxon>Papilionoidea</taxon>
        <taxon>Pieridae</taxon>
        <taxon>Pierinae</taxon>
        <taxon>Leptosia</taxon>
    </lineage>
</organism>
<dbReference type="AlphaFoldDB" id="A0AAV1JXX6"/>
<keyword evidence="2" id="KW-1185">Reference proteome</keyword>
<dbReference type="Proteomes" id="UP001497472">
    <property type="component" value="Unassembled WGS sequence"/>
</dbReference>